<name>A0A2P2P863_RHIMU</name>
<organism evidence="1">
    <name type="scientific">Rhizophora mucronata</name>
    <name type="common">Asiatic mangrove</name>
    <dbReference type="NCBI Taxonomy" id="61149"/>
    <lineage>
        <taxon>Eukaryota</taxon>
        <taxon>Viridiplantae</taxon>
        <taxon>Streptophyta</taxon>
        <taxon>Embryophyta</taxon>
        <taxon>Tracheophyta</taxon>
        <taxon>Spermatophyta</taxon>
        <taxon>Magnoliopsida</taxon>
        <taxon>eudicotyledons</taxon>
        <taxon>Gunneridae</taxon>
        <taxon>Pentapetalae</taxon>
        <taxon>rosids</taxon>
        <taxon>fabids</taxon>
        <taxon>Malpighiales</taxon>
        <taxon>Rhizophoraceae</taxon>
        <taxon>Rhizophora</taxon>
    </lineage>
</organism>
<sequence length="72" mass="8303">MSFPISIHLPNELIMVIPQAWLCSKPALCRLAQVISLTINCKKQEMAIVLRILLIILQVLKPLKEHLIYWVL</sequence>
<dbReference type="EMBL" id="GGEC01070395">
    <property type="protein sequence ID" value="MBX50879.1"/>
    <property type="molecule type" value="Transcribed_RNA"/>
</dbReference>
<evidence type="ECO:0000313" key="1">
    <source>
        <dbReference type="EMBL" id="MBX50879.1"/>
    </source>
</evidence>
<reference evidence="1" key="1">
    <citation type="submission" date="2018-02" db="EMBL/GenBank/DDBJ databases">
        <title>Rhizophora mucronata_Transcriptome.</title>
        <authorList>
            <person name="Meera S.P."/>
            <person name="Sreeshan A."/>
            <person name="Augustine A."/>
        </authorList>
    </citation>
    <scope>NUCLEOTIDE SEQUENCE</scope>
    <source>
        <tissue evidence="1">Leaf</tissue>
    </source>
</reference>
<dbReference type="AlphaFoldDB" id="A0A2P2P863"/>
<protein>
    <submittedName>
        <fullName evidence="1">Uncharacterized protein</fullName>
    </submittedName>
</protein>
<accession>A0A2P2P863</accession>
<proteinExistence type="predicted"/>